<keyword evidence="7" id="KW-0961">Cell wall biogenesis/degradation</keyword>
<dbReference type="Gene3D" id="1.10.101.10">
    <property type="entry name" value="PGBD-like superfamily/PGBD"/>
    <property type="match status" value="1"/>
</dbReference>
<dbReference type="GO" id="GO:0008745">
    <property type="term" value="F:N-acetylmuramoyl-L-alanine amidase activity"/>
    <property type="evidence" value="ECO:0007669"/>
    <property type="project" value="UniProtKB-EC"/>
</dbReference>
<dbReference type="SUPFAM" id="SSF47090">
    <property type="entry name" value="PGBD-like"/>
    <property type="match status" value="1"/>
</dbReference>
<gene>
    <name evidence="12" type="ORF">JOE21_003395</name>
</gene>
<comment type="similarity">
    <text evidence="1">Belongs to the SleB family.</text>
</comment>
<dbReference type="Pfam" id="PF07486">
    <property type="entry name" value="Hydrolase_2"/>
    <property type="match status" value="1"/>
</dbReference>
<comment type="caution">
    <text evidence="12">The sequence shown here is derived from an EMBL/GenBank/DDBJ whole genome shotgun (WGS) entry which is preliminary data.</text>
</comment>
<dbReference type="NCBIfam" id="TIGR02869">
    <property type="entry name" value="spore_SleB"/>
    <property type="match status" value="1"/>
</dbReference>
<keyword evidence="6" id="KW-0749">Sporulation</keyword>
<reference evidence="12 13" key="1">
    <citation type="submission" date="2023-07" db="EMBL/GenBank/DDBJ databases">
        <title>Genomic Encyclopedia of Type Strains, Phase IV (KMG-IV): sequencing the most valuable type-strain genomes for metagenomic binning, comparative biology and taxonomic classification.</title>
        <authorList>
            <person name="Goeker M."/>
        </authorList>
    </citation>
    <scope>NUCLEOTIDE SEQUENCE [LARGE SCALE GENOMIC DNA]</scope>
    <source>
        <strain evidence="12 13">DSM 45903</strain>
    </source>
</reference>
<organism evidence="12 13">
    <name type="scientific">Desmospora profundinema</name>
    <dbReference type="NCBI Taxonomy" id="1571184"/>
    <lineage>
        <taxon>Bacteria</taxon>
        <taxon>Bacillati</taxon>
        <taxon>Bacillota</taxon>
        <taxon>Bacilli</taxon>
        <taxon>Bacillales</taxon>
        <taxon>Thermoactinomycetaceae</taxon>
        <taxon>Desmospora</taxon>
    </lineage>
</organism>
<keyword evidence="3" id="KW-0309">Germination</keyword>
<dbReference type="RefSeq" id="WP_309868394.1">
    <property type="nucleotide sequence ID" value="NZ_JAVDQG010000009.1"/>
</dbReference>
<evidence type="ECO:0000256" key="1">
    <source>
        <dbReference type="ARBA" id="ARBA00007010"/>
    </source>
</evidence>
<evidence type="ECO:0000313" key="12">
    <source>
        <dbReference type="EMBL" id="MDR6227380.1"/>
    </source>
</evidence>
<evidence type="ECO:0000256" key="6">
    <source>
        <dbReference type="ARBA" id="ARBA00022969"/>
    </source>
</evidence>
<protein>
    <recommendedName>
        <fullName evidence="2 8">Spore cortex-lytic enzyme</fullName>
    </recommendedName>
</protein>
<dbReference type="InterPro" id="IPR036365">
    <property type="entry name" value="PGBD-like_sf"/>
</dbReference>
<evidence type="ECO:0000256" key="5">
    <source>
        <dbReference type="ARBA" id="ARBA00022801"/>
    </source>
</evidence>
<evidence type="ECO:0000256" key="3">
    <source>
        <dbReference type="ARBA" id="ARBA00022544"/>
    </source>
</evidence>
<evidence type="ECO:0000256" key="9">
    <source>
        <dbReference type="SAM" id="SignalP"/>
    </source>
</evidence>
<dbReference type="InterPro" id="IPR011105">
    <property type="entry name" value="Cell_wall_hydrolase_SleB"/>
</dbReference>
<evidence type="ECO:0000259" key="10">
    <source>
        <dbReference type="Pfam" id="PF01471"/>
    </source>
</evidence>
<dbReference type="Proteomes" id="UP001185012">
    <property type="component" value="Unassembled WGS sequence"/>
</dbReference>
<feature type="signal peptide" evidence="9">
    <location>
        <begin position="1"/>
        <end position="24"/>
    </location>
</feature>
<evidence type="ECO:0000256" key="2">
    <source>
        <dbReference type="ARBA" id="ARBA00018364"/>
    </source>
</evidence>
<evidence type="ECO:0000313" key="13">
    <source>
        <dbReference type="Proteomes" id="UP001185012"/>
    </source>
</evidence>
<proteinExistence type="inferred from homology"/>
<evidence type="ECO:0000256" key="4">
    <source>
        <dbReference type="ARBA" id="ARBA00022729"/>
    </source>
</evidence>
<sequence length="233" mass="25642">MKSILTIGLAVAIAVAGTVLPFGANQAEASAPTLVHYGHSNGDVWDLQDRLTLLGYTPKVDGIYGLQTERAVIQFQKDNALRIDGITGPETWTALKKATDDKRQAKKAQSFKRIDLSQEDLEWIAKGVYSEARGEPYKGQVAVAAVIINRMESSDYPSTAKEVILEPRAFTAVADGQIWLKPNEKAYKAARDAANGWDPSQGAMFYFNPDTATSKWIWTRPQIDKIGSHIFAK</sequence>
<dbReference type="InterPro" id="IPR014224">
    <property type="entry name" value="Spore_cortex_SleB"/>
</dbReference>
<evidence type="ECO:0000256" key="7">
    <source>
        <dbReference type="ARBA" id="ARBA00023316"/>
    </source>
</evidence>
<keyword evidence="13" id="KW-1185">Reference proteome</keyword>
<evidence type="ECO:0000259" key="11">
    <source>
        <dbReference type="Pfam" id="PF07486"/>
    </source>
</evidence>
<feature type="chain" id="PRO_5046628504" description="Spore cortex-lytic enzyme" evidence="9">
    <location>
        <begin position="25"/>
        <end position="233"/>
    </location>
</feature>
<dbReference type="Pfam" id="PF01471">
    <property type="entry name" value="PG_binding_1"/>
    <property type="match status" value="1"/>
</dbReference>
<feature type="domain" description="Peptidoglycan binding-like" evidence="10">
    <location>
        <begin position="41"/>
        <end position="95"/>
    </location>
</feature>
<keyword evidence="4 9" id="KW-0732">Signal</keyword>
<feature type="domain" description="Cell wall hydrolase SleB" evidence="11">
    <location>
        <begin position="134"/>
        <end position="232"/>
    </location>
</feature>
<dbReference type="InterPro" id="IPR042047">
    <property type="entry name" value="SleB_dom1"/>
</dbReference>
<dbReference type="Gene3D" id="6.20.240.60">
    <property type="match status" value="1"/>
</dbReference>
<dbReference type="EMBL" id="JAVDQG010000009">
    <property type="protein sequence ID" value="MDR6227380.1"/>
    <property type="molecule type" value="Genomic_DNA"/>
</dbReference>
<accession>A0ABU1IUE6</accession>
<name>A0ABU1IUE6_9BACL</name>
<keyword evidence="5 12" id="KW-0378">Hydrolase</keyword>
<dbReference type="Gene3D" id="1.10.10.2520">
    <property type="entry name" value="Cell wall hydrolase SleB, domain 1"/>
    <property type="match status" value="1"/>
</dbReference>
<dbReference type="InterPro" id="IPR002477">
    <property type="entry name" value="Peptidoglycan-bd-like"/>
</dbReference>
<evidence type="ECO:0000256" key="8">
    <source>
        <dbReference type="NCBIfam" id="TIGR02869"/>
    </source>
</evidence>
<dbReference type="InterPro" id="IPR036366">
    <property type="entry name" value="PGBDSf"/>
</dbReference>